<evidence type="ECO:0000256" key="9">
    <source>
        <dbReference type="ARBA" id="ARBA00023204"/>
    </source>
</evidence>
<keyword evidence="8" id="KW-0460">Magnesium</keyword>
<dbReference type="InterPro" id="IPR051547">
    <property type="entry name" value="TDP2-like"/>
</dbReference>
<gene>
    <name evidence="11" type="ORF">BWQ96_10301</name>
</gene>
<keyword evidence="5" id="KW-0479">Metal-binding</keyword>
<evidence type="ECO:0008006" key="13">
    <source>
        <dbReference type="Google" id="ProtNLM"/>
    </source>
</evidence>
<dbReference type="AlphaFoldDB" id="A0A2V3ID23"/>
<evidence type="ECO:0000313" key="11">
    <source>
        <dbReference type="EMBL" id="PXF39986.1"/>
    </source>
</evidence>
<keyword evidence="7" id="KW-0378">Hydrolase</keyword>
<evidence type="ECO:0000256" key="10">
    <source>
        <dbReference type="ARBA" id="ARBA00023242"/>
    </source>
</evidence>
<accession>A0A2V3ID23</accession>
<dbReference type="SUPFAM" id="SSF56219">
    <property type="entry name" value="DNase I-like"/>
    <property type="match status" value="1"/>
</dbReference>
<dbReference type="EMBL" id="NBIV01000387">
    <property type="protein sequence ID" value="PXF39986.1"/>
    <property type="molecule type" value="Genomic_DNA"/>
</dbReference>
<dbReference type="GO" id="GO:0005737">
    <property type="term" value="C:cytoplasm"/>
    <property type="evidence" value="ECO:0007669"/>
    <property type="project" value="TreeGrafter"/>
</dbReference>
<keyword evidence="12" id="KW-1185">Reference proteome</keyword>
<keyword evidence="9" id="KW-0234">DNA repair</keyword>
<evidence type="ECO:0000256" key="1">
    <source>
        <dbReference type="ARBA" id="ARBA00001936"/>
    </source>
</evidence>
<reference evidence="11 12" key="1">
    <citation type="journal article" date="2018" name="Mol. Biol. Evol.">
        <title>Analysis of the draft genome of the red seaweed Gracilariopsis chorda provides insights into genome size evolution in Rhodophyta.</title>
        <authorList>
            <person name="Lee J."/>
            <person name="Yang E.C."/>
            <person name="Graf L."/>
            <person name="Yang J.H."/>
            <person name="Qiu H."/>
            <person name="Zel Zion U."/>
            <person name="Chan C.X."/>
            <person name="Stephens T.G."/>
            <person name="Weber A.P.M."/>
            <person name="Boo G.H."/>
            <person name="Boo S.M."/>
            <person name="Kim K.M."/>
            <person name="Shin Y."/>
            <person name="Jung M."/>
            <person name="Lee S.J."/>
            <person name="Yim H.S."/>
            <person name="Lee J.H."/>
            <person name="Bhattacharya D."/>
            <person name="Yoon H.S."/>
        </authorList>
    </citation>
    <scope>NUCLEOTIDE SEQUENCE [LARGE SCALE GENOMIC DNA]</scope>
    <source>
        <strain evidence="11 12">SKKU-2015</strain>
        <tissue evidence="11">Whole body</tissue>
    </source>
</reference>
<dbReference type="GO" id="GO:0005634">
    <property type="term" value="C:nucleus"/>
    <property type="evidence" value="ECO:0007669"/>
    <property type="project" value="UniProtKB-SubCell"/>
</dbReference>
<dbReference type="GO" id="GO:0004518">
    <property type="term" value="F:nuclease activity"/>
    <property type="evidence" value="ECO:0007669"/>
    <property type="project" value="UniProtKB-KW"/>
</dbReference>
<name>A0A2V3ID23_9FLOR</name>
<evidence type="ECO:0000256" key="3">
    <source>
        <dbReference type="ARBA" id="ARBA00004123"/>
    </source>
</evidence>
<evidence type="ECO:0000256" key="4">
    <source>
        <dbReference type="ARBA" id="ARBA00022722"/>
    </source>
</evidence>
<keyword evidence="6" id="KW-0227">DNA damage</keyword>
<dbReference type="GO" id="GO:0003697">
    <property type="term" value="F:single-stranded DNA binding"/>
    <property type="evidence" value="ECO:0007669"/>
    <property type="project" value="TreeGrafter"/>
</dbReference>
<dbReference type="PANTHER" id="PTHR15822:SF4">
    <property type="entry name" value="TYROSYL-DNA PHOSPHODIESTERASE 2"/>
    <property type="match status" value="1"/>
</dbReference>
<evidence type="ECO:0000256" key="6">
    <source>
        <dbReference type="ARBA" id="ARBA00022763"/>
    </source>
</evidence>
<evidence type="ECO:0000256" key="5">
    <source>
        <dbReference type="ARBA" id="ARBA00022723"/>
    </source>
</evidence>
<dbReference type="GO" id="GO:0046872">
    <property type="term" value="F:metal ion binding"/>
    <property type="evidence" value="ECO:0007669"/>
    <property type="project" value="UniProtKB-KW"/>
</dbReference>
<comment type="cofactor">
    <cofactor evidence="2">
        <name>Mg(2+)</name>
        <dbReference type="ChEBI" id="CHEBI:18420"/>
    </cofactor>
</comment>
<dbReference type="GO" id="GO:0006302">
    <property type="term" value="P:double-strand break repair"/>
    <property type="evidence" value="ECO:0007669"/>
    <property type="project" value="TreeGrafter"/>
</dbReference>
<evidence type="ECO:0000256" key="2">
    <source>
        <dbReference type="ARBA" id="ARBA00001946"/>
    </source>
</evidence>
<dbReference type="Gene3D" id="3.60.10.10">
    <property type="entry name" value="Endonuclease/exonuclease/phosphatase"/>
    <property type="match status" value="1"/>
</dbReference>
<dbReference type="PANTHER" id="PTHR15822">
    <property type="entry name" value="TRAF AND TNF RECEPTOR-ASSOCIATED PROTEIN"/>
    <property type="match status" value="1"/>
</dbReference>
<keyword evidence="4" id="KW-0540">Nuclease</keyword>
<proteinExistence type="predicted"/>
<dbReference type="GO" id="GO:0070260">
    <property type="term" value="F:5'-tyrosyl-DNA phosphodiesterase activity"/>
    <property type="evidence" value="ECO:0007669"/>
    <property type="project" value="TreeGrafter"/>
</dbReference>
<comment type="cofactor">
    <cofactor evidence="1">
        <name>Mn(2+)</name>
        <dbReference type="ChEBI" id="CHEBI:29035"/>
    </cofactor>
</comment>
<sequence length="393" mass="43611">MVSDSDETSDMAPLDHALERERESLFGHAEQKRTSKFEDLRTSAAATRPKAAAVFSELKSIPFHSYDAQSAAWESIVSWRAVPISGGLAKSERTGEEILRIGTYNVLMDVFLPSVLKSLNSCRWNAILEDVKQSRAHVWIFSEAAPPFATYSLNDYFIQRTFLSSDSSITEYKTLSGPKGAAGQLMLVRKDVTLTRAHFAKAQSATGKKLVFIEAALRSGKTVTICGLHLTAGKNDRKGPQSAIKKRRKQLDFVVSRMEEVGSHCDVHVIAGDFNVVYQEDEHSISYALTGYIEADATILAPIYDSIQNGLAYFQTKQRSQERLDRIYLRSLSKGIHAAVYSHRVMGKSPVNVSGRNDAVMLLLPTGVRASDHFGIETTFLLSEKLEKTNKVQ</sequence>
<dbReference type="InterPro" id="IPR036691">
    <property type="entry name" value="Endo/exonu/phosph_ase_sf"/>
</dbReference>
<comment type="caution">
    <text evidence="11">The sequence shown here is derived from an EMBL/GenBank/DDBJ whole genome shotgun (WGS) entry which is preliminary data.</text>
</comment>
<keyword evidence="10" id="KW-0539">Nucleus</keyword>
<comment type="subcellular location">
    <subcellularLocation>
        <location evidence="3">Nucleus</location>
    </subcellularLocation>
</comment>
<evidence type="ECO:0000256" key="7">
    <source>
        <dbReference type="ARBA" id="ARBA00022801"/>
    </source>
</evidence>
<protein>
    <recommendedName>
        <fullName evidence="13">Endonuclease/exonuclease/phosphatase domain-containing protein</fullName>
    </recommendedName>
</protein>
<organism evidence="11 12">
    <name type="scientific">Gracilariopsis chorda</name>
    <dbReference type="NCBI Taxonomy" id="448386"/>
    <lineage>
        <taxon>Eukaryota</taxon>
        <taxon>Rhodophyta</taxon>
        <taxon>Florideophyceae</taxon>
        <taxon>Rhodymeniophycidae</taxon>
        <taxon>Gracilariales</taxon>
        <taxon>Gracilariaceae</taxon>
        <taxon>Gracilariopsis</taxon>
    </lineage>
</organism>
<evidence type="ECO:0000313" key="12">
    <source>
        <dbReference type="Proteomes" id="UP000247409"/>
    </source>
</evidence>
<evidence type="ECO:0000256" key="8">
    <source>
        <dbReference type="ARBA" id="ARBA00022842"/>
    </source>
</evidence>
<dbReference type="Proteomes" id="UP000247409">
    <property type="component" value="Unassembled WGS sequence"/>
</dbReference>